<comment type="caution">
    <text evidence="2">The sequence shown here is derived from an EMBL/GenBank/DDBJ whole genome shotgun (WGS) entry which is preliminary data.</text>
</comment>
<dbReference type="OrthoDB" id="2168558at2"/>
<dbReference type="Proteomes" id="UP000027931">
    <property type="component" value="Unassembled WGS sequence"/>
</dbReference>
<sequence length="551" mass="61775">MIHVNTGSLRYAASRFAGGASDLRTKASRLKSSEVEALSHWRGMAALAFAKAVAVIIEDLNKAAGFLEQANSAMNQLAWTMEQVERLQQQIQTLEWELSSLQGEENAHERRQLSLHIRGLKNQAEMEASQADYTASQAFGGILQSLHSLHFYAQDKGWWHELLHGLESAYEGTGGVIAGLVESVVDTVGGLIDSVVHLDKTIEGLEQMVEHPIQTAEAIWGSISESWNHDVVNGDAYSRGEWFGKAVGNIVLGIIGDKGADKVVDALKVAKAGKIAEEASTVERIADAGTMKENGNLERAYKIKDNHAPFSPEQLSTRIGQPFASEVPDILKKFGVNMDLQEFIELKNAPLQEHWNDVEGQSLVKRVRSELKLEDGVVMQKIIGRDKVQDILNKGTDRVFGFTARYQDVAHLDTPRKIKEELRLDYNRRNDPHHPDQPNPYFNQKYPNGYLDENDQFMEGPVYALRYNLENSGMYRPPFEDNVQVIKEKFPFLGNAFAAGKGLIPEFDMIKDGFDKLNIGSEIYRIDENGNQVVLARYLGKKQWQVLEPNW</sequence>
<dbReference type="eggNOG" id="COG5444">
    <property type="taxonomic scope" value="Bacteria"/>
</dbReference>
<dbReference type="PANTHER" id="PTHR34976">
    <property type="entry name" value="RIBONUCLEASE YQCG-RELATED"/>
    <property type="match status" value="1"/>
</dbReference>
<dbReference type="RefSeq" id="WP_038092194.1">
    <property type="nucleotide sequence ID" value="NZ_JMIR01000032.1"/>
</dbReference>
<keyword evidence="3" id="KW-1185">Reference proteome</keyword>
<dbReference type="Pfam" id="PF06013">
    <property type="entry name" value="WXG100"/>
    <property type="match status" value="1"/>
</dbReference>
<dbReference type="InterPro" id="IPR010310">
    <property type="entry name" value="T7SS_ESAT-6-like"/>
</dbReference>
<dbReference type="EMBL" id="JMIR01000032">
    <property type="protein sequence ID" value="KEO81705.1"/>
    <property type="molecule type" value="Genomic_DNA"/>
</dbReference>
<dbReference type="Gene3D" id="1.10.287.1060">
    <property type="entry name" value="ESAT-6-like"/>
    <property type="match status" value="1"/>
</dbReference>
<evidence type="ECO:0000313" key="3">
    <source>
        <dbReference type="Proteomes" id="UP000027931"/>
    </source>
</evidence>
<name>A0A074LMI1_9BACL</name>
<proteinExistence type="predicted"/>
<protein>
    <recommendedName>
        <fullName evidence="4">LXG domain-containing protein</fullName>
    </recommendedName>
</protein>
<gene>
    <name evidence="2" type="ORF">EL26_19000</name>
</gene>
<keyword evidence="1" id="KW-0175">Coiled coil</keyword>
<dbReference type="InterPro" id="IPR051768">
    <property type="entry name" value="Bact_secretion_toxin"/>
</dbReference>
<reference evidence="2 3" key="1">
    <citation type="journal article" date="2013" name="Int. J. Syst. Evol. Microbiol.">
        <title>Tumebacillus flagellatus sp. nov., an alpha-amylase/pullulanase-producing bacterium isolated from cassava wastewater.</title>
        <authorList>
            <person name="Wang Q."/>
            <person name="Xie N."/>
            <person name="Qin Y."/>
            <person name="Shen N."/>
            <person name="Zhu J."/>
            <person name="Mi H."/>
            <person name="Huang R."/>
        </authorList>
    </citation>
    <scope>NUCLEOTIDE SEQUENCE [LARGE SCALE GENOMIC DNA]</scope>
    <source>
        <strain evidence="2 3">GST4</strain>
    </source>
</reference>
<accession>A0A074LMI1</accession>
<feature type="coiled-coil region" evidence="1">
    <location>
        <begin position="67"/>
        <end position="111"/>
    </location>
</feature>
<evidence type="ECO:0008006" key="4">
    <source>
        <dbReference type="Google" id="ProtNLM"/>
    </source>
</evidence>
<dbReference type="AlphaFoldDB" id="A0A074LMI1"/>
<dbReference type="InterPro" id="IPR036689">
    <property type="entry name" value="ESAT-6-like_sf"/>
</dbReference>
<evidence type="ECO:0000313" key="2">
    <source>
        <dbReference type="EMBL" id="KEO81705.1"/>
    </source>
</evidence>
<evidence type="ECO:0000256" key="1">
    <source>
        <dbReference type="SAM" id="Coils"/>
    </source>
</evidence>
<dbReference type="PANTHER" id="PTHR34976:SF2">
    <property type="entry name" value="TYPE VII SECRETION SYSTEM PROTEIN ESSD"/>
    <property type="match status" value="1"/>
</dbReference>
<dbReference type="SUPFAM" id="SSF140453">
    <property type="entry name" value="EsxAB dimer-like"/>
    <property type="match status" value="1"/>
</dbReference>
<dbReference type="STRING" id="1157490.EL26_19000"/>
<organism evidence="2 3">
    <name type="scientific">Tumebacillus flagellatus</name>
    <dbReference type="NCBI Taxonomy" id="1157490"/>
    <lineage>
        <taxon>Bacteria</taxon>
        <taxon>Bacillati</taxon>
        <taxon>Bacillota</taxon>
        <taxon>Bacilli</taxon>
        <taxon>Bacillales</taxon>
        <taxon>Alicyclobacillaceae</taxon>
        <taxon>Tumebacillus</taxon>
    </lineage>
</organism>